<evidence type="ECO:0000256" key="7">
    <source>
        <dbReference type="PIRSR" id="PIRSR619791-2"/>
    </source>
</evidence>
<dbReference type="AlphaFoldDB" id="A0A8R1W4D2"/>
<proteinExistence type="predicted"/>
<dbReference type="Pfam" id="PF03098">
    <property type="entry name" value="An_peroxidase"/>
    <property type="match status" value="1"/>
</dbReference>
<dbReference type="GO" id="GO:0005576">
    <property type="term" value="C:extracellular region"/>
    <property type="evidence" value="ECO:0007669"/>
    <property type="project" value="UniProtKB-SubCell"/>
</dbReference>
<dbReference type="EnsemblMetazoa" id="XM_001948280.4">
    <property type="protein sequence ID" value="XP_001948315.1"/>
    <property type="gene ID" value="LOC100167837"/>
</dbReference>
<reference evidence="9" key="2">
    <citation type="submission" date="2022-06" db="UniProtKB">
        <authorList>
            <consortium name="EnsemblMetazoa"/>
        </authorList>
    </citation>
    <scope>IDENTIFICATION</scope>
</reference>
<feature type="binding site" description="axial binding residue" evidence="7">
    <location>
        <position position="438"/>
    </location>
    <ligand>
        <name>heme b</name>
        <dbReference type="ChEBI" id="CHEBI:60344"/>
    </ligand>
    <ligandPart>
        <name>Fe</name>
        <dbReference type="ChEBI" id="CHEBI:18248"/>
    </ligandPart>
</feature>
<evidence type="ECO:0000256" key="3">
    <source>
        <dbReference type="ARBA" id="ARBA00022559"/>
    </source>
</evidence>
<name>A0A8R1W4D2_ACYPI</name>
<dbReference type="FunFam" id="1.10.640.10:FF:000003">
    <property type="entry name" value="chorion peroxidase"/>
    <property type="match status" value="1"/>
</dbReference>
<dbReference type="GO" id="GO:0022412">
    <property type="term" value="P:cellular process involved in reproduction in multicellular organism"/>
    <property type="evidence" value="ECO:0007669"/>
    <property type="project" value="UniProtKB-ARBA"/>
</dbReference>
<evidence type="ECO:0008006" key="11">
    <source>
        <dbReference type="Google" id="ProtNLM"/>
    </source>
</evidence>
<evidence type="ECO:0000256" key="5">
    <source>
        <dbReference type="ARBA" id="ARBA00022729"/>
    </source>
</evidence>
<keyword evidence="3" id="KW-0575">Peroxidase</keyword>
<dbReference type="GO" id="GO:0020037">
    <property type="term" value="F:heme binding"/>
    <property type="evidence" value="ECO:0007669"/>
    <property type="project" value="InterPro"/>
</dbReference>
<dbReference type="CDD" id="cd09823">
    <property type="entry name" value="peroxinectin_like"/>
    <property type="match status" value="1"/>
</dbReference>
<keyword evidence="7" id="KW-0479">Metal-binding</keyword>
<feature type="signal peptide" evidence="8">
    <location>
        <begin position="1"/>
        <end position="16"/>
    </location>
</feature>
<reference evidence="10" key="1">
    <citation type="submission" date="2010-06" db="EMBL/GenBank/DDBJ databases">
        <authorList>
            <person name="Jiang H."/>
            <person name="Abraham K."/>
            <person name="Ali S."/>
            <person name="Alsbrooks S.L."/>
            <person name="Anim B.N."/>
            <person name="Anosike U.S."/>
            <person name="Attaway T."/>
            <person name="Bandaranaike D.P."/>
            <person name="Battles P.K."/>
            <person name="Bell S.N."/>
            <person name="Bell A.V."/>
            <person name="Beltran B."/>
            <person name="Bickham C."/>
            <person name="Bustamante Y."/>
            <person name="Caleb T."/>
            <person name="Canada A."/>
            <person name="Cardenas V."/>
            <person name="Carter K."/>
            <person name="Chacko J."/>
            <person name="Chandrabose M.N."/>
            <person name="Chavez D."/>
            <person name="Chavez A."/>
            <person name="Chen L."/>
            <person name="Chu H.-S."/>
            <person name="Claassen K.J."/>
            <person name="Cockrell R."/>
            <person name="Collins M."/>
            <person name="Cooper J.A."/>
            <person name="Cree A."/>
            <person name="Curry S.M."/>
            <person name="Da Y."/>
            <person name="Dao M.D."/>
            <person name="Das B."/>
            <person name="Davila M.-L."/>
            <person name="Davy-Carroll L."/>
            <person name="Denson S."/>
            <person name="Dinh H."/>
            <person name="Ebong V.E."/>
            <person name="Edwards J.R."/>
            <person name="Egan A."/>
            <person name="El-Daye J."/>
            <person name="Escobedo L."/>
            <person name="Fernandez S."/>
            <person name="Fernando P.R."/>
            <person name="Flagg N."/>
            <person name="Forbes L.D."/>
            <person name="Fowler R.G."/>
            <person name="Fu Q."/>
            <person name="Gabisi R.A."/>
            <person name="Ganer J."/>
            <person name="Garbino Pronczuk A."/>
            <person name="Garcia R.M."/>
            <person name="Garner T."/>
            <person name="Garrett T.E."/>
            <person name="Gonzalez D.A."/>
            <person name="Hamid H."/>
            <person name="Hawkins E.S."/>
            <person name="Hirani K."/>
            <person name="Hogues M.E."/>
            <person name="Hollins B."/>
            <person name="Hsiao C.-H."/>
            <person name="Jabil R."/>
            <person name="James M.L."/>
            <person name="Jhangiani S.N."/>
            <person name="Johnson B."/>
            <person name="Johnson Q."/>
            <person name="Joshi V."/>
            <person name="Kalu J.B."/>
            <person name="Kam C."/>
            <person name="Kashfia A."/>
            <person name="Keebler J."/>
            <person name="Kisamo H."/>
            <person name="Kovar C.L."/>
            <person name="Lago L.A."/>
            <person name="Lai C.-Y."/>
            <person name="Laidlaw J."/>
            <person name="Lara F."/>
            <person name="Le T.-K."/>
            <person name="Lee S.L."/>
            <person name="Legall F.H."/>
            <person name="Lemon S.J."/>
            <person name="Lewis L.R."/>
            <person name="Li B."/>
            <person name="Liu Y."/>
            <person name="Liu Y.-S."/>
            <person name="Lopez J."/>
            <person name="Lozado R.J."/>
            <person name="Lu J."/>
            <person name="Madu R.C."/>
            <person name="Maheshwari M."/>
            <person name="Maheshwari R."/>
            <person name="Malloy K."/>
            <person name="Martinez E."/>
            <person name="Mathew T."/>
            <person name="Mercado I.C."/>
            <person name="Mercado C."/>
            <person name="Meyer B."/>
            <person name="Montgomery K."/>
            <person name="Morgan M.B."/>
            <person name="Munidasa M."/>
            <person name="Nazareth L.V."/>
            <person name="Nelson J."/>
            <person name="Ng B.M."/>
            <person name="Nguyen N.B."/>
            <person name="Nguyen P.Q."/>
            <person name="Nguyen T."/>
            <person name="Obregon M."/>
            <person name="Okwuonu G.O."/>
            <person name="Onwere C.G."/>
            <person name="Orozco G."/>
            <person name="Parra A."/>
            <person name="Patel S."/>
            <person name="Patil S."/>
            <person name="Perez A."/>
            <person name="Perez Y."/>
            <person name="Pham C."/>
            <person name="Primus E.L."/>
            <person name="Pu L.-L."/>
            <person name="Puazo M."/>
            <person name="Qin X."/>
            <person name="Quiroz J.B."/>
            <person name="Reese J."/>
            <person name="Richards S."/>
            <person name="Rives C.M."/>
            <person name="Robberts R."/>
            <person name="Ruiz S.J."/>
            <person name="Ruiz M.J."/>
            <person name="Santibanez J."/>
            <person name="Schneider B.W."/>
            <person name="Sisson I."/>
            <person name="Smith M."/>
            <person name="Sodergren E."/>
            <person name="Song X.-Z."/>
            <person name="Song B.B."/>
            <person name="Summersgill H."/>
            <person name="Thelus R."/>
            <person name="Thornton R.D."/>
            <person name="Trejos Z.Y."/>
            <person name="Usmani K."/>
            <person name="Vattathil S."/>
            <person name="Villasana D."/>
            <person name="Walker D.L."/>
            <person name="Wang S."/>
            <person name="Wang K."/>
            <person name="White C.S."/>
            <person name="Williams A.C."/>
            <person name="Williamson J."/>
            <person name="Wilson K."/>
            <person name="Woghiren I.O."/>
            <person name="Woodworth J.R."/>
            <person name="Worley K.C."/>
            <person name="Wright R.A."/>
            <person name="Wu W."/>
            <person name="Young L."/>
            <person name="Zhang L."/>
            <person name="Zhang J."/>
            <person name="Zhu Y."/>
            <person name="Muzny D.M."/>
            <person name="Weinstock G."/>
            <person name="Gibbs R.A."/>
        </authorList>
    </citation>
    <scope>NUCLEOTIDE SEQUENCE [LARGE SCALE GENOMIC DNA]</scope>
    <source>
        <strain evidence="10">LSR1</strain>
    </source>
</reference>
<evidence type="ECO:0000256" key="8">
    <source>
        <dbReference type="SAM" id="SignalP"/>
    </source>
</evidence>
<dbReference type="InterPro" id="IPR037120">
    <property type="entry name" value="Haem_peroxidase_sf_animal"/>
</dbReference>
<organism evidence="9 10">
    <name type="scientific">Acyrthosiphon pisum</name>
    <name type="common">Pea aphid</name>
    <dbReference type="NCBI Taxonomy" id="7029"/>
    <lineage>
        <taxon>Eukaryota</taxon>
        <taxon>Metazoa</taxon>
        <taxon>Ecdysozoa</taxon>
        <taxon>Arthropoda</taxon>
        <taxon>Hexapoda</taxon>
        <taxon>Insecta</taxon>
        <taxon>Pterygota</taxon>
        <taxon>Neoptera</taxon>
        <taxon>Paraneoptera</taxon>
        <taxon>Hemiptera</taxon>
        <taxon>Sternorrhyncha</taxon>
        <taxon>Aphidomorpha</taxon>
        <taxon>Aphidoidea</taxon>
        <taxon>Aphididae</taxon>
        <taxon>Macrosiphini</taxon>
        <taxon>Acyrthosiphon</taxon>
    </lineage>
</organism>
<evidence type="ECO:0000256" key="1">
    <source>
        <dbReference type="ARBA" id="ARBA00004613"/>
    </source>
</evidence>
<protein>
    <recommendedName>
        <fullName evidence="11">Peroxidase</fullName>
    </recommendedName>
</protein>
<dbReference type="GO" id="GO:0006979">
    <property type="term" value="P:response to oxidative stress"/>
    <property type="evidence" value="ECO:0007669"/>
    <property type="project" value="InterPro"/>
</dbReference>
<dbReference type="GO" id="GO:0046872">
    <property type="term" value="F:metal ion binding"/>
    <property type="evidence" value="ECO:0007669"/>
    <property type="project" value="UniProtKB-KW"/>
</dbReference>
<evidence type="ECO:0000256" key="4">
    <source>
        <dbReference type="ARBA" id="ARBA00022617"/>
    </source>
</evidence>
<comment type="subcellular location">
    <subcellularLocation>
        <location evidence="1">Secreted</location>
    </subcellularLocation>
</comment>
<dbReference type="Proteomes" id="UP000007819">
    <property type="component" value="Chromosome A1"/>
</dbReference>
<evidence type="ECO:0000256" key="6">
    <source>
        <dbReference type="ARBA" id="ARBA00023004"/>
    </source>
</evidence>
<dbReference type="PANTHER" id="PTHR11475:SF86">
    <property type="entry name" value="PEROXIDASE"/>
    <property type="match status" value="1"/>
</dbReference>
<accession>A0A8R1W4D2</accession>
<keyword evidence="5 8" id="KW-0732">Signal</keyword>
<dbReference type="SUPFAM" id="SSF48113">
    <property type="entry name" value="Heme-dependent peroxidases"/>
    <property type="match status" value="1"/>
</dbReference>
<keyword evidence="3" id="KW-0560">Oxidoreductase</keyword>
<evidence type="ECO:0000313" key="10">
    <source>
        <dbReference type="Proteomes" id="UP000007819"/>
    </source>
</evidence>
<feature type="chain" id="PRO_5035747040" description="Peroxidase" evidence="8">
    <location>
        <begin position="17"/>
        <end position="677"/>
    </location>
</feature>
<evidence type="ECO:0000313" key="9">
    <source>
        <dbReference type="EnsemblMetazoa" id="XP_001948315.1"/>
    </source>
</evidence>
<dbReference type="OMA" id="LRCGIPP"/>
<dbReference type="Gene3D" id="1.10.640.10">
    <property type="entry name" value="Haem peroxidase domain superfamily, animal type"/>
    <property type="match status" value="1"/>
</dbReference>
<keyword evidence="6 7" id="KW-0408">Iron</keyword>
<dbReference type="GO" id="GO:0004601">
    <property type="term" value="F:peroxidase activity"/>
    <property type="evidence" value="ECO:0007669"/>
    <property type="project" value="UniProtKB-KW"/>
</dbReference>
<evidence type="ECO:0000256" key="2">
    <source>
        <dbReference type="ARBA" id="ARBA00022525"/>
    </source>
</evidence>
<keyword evidence="2" id="KW-0964">Secreted</keyword>
<dbReference type="KEGG" id="api:100167837"/>
<sequence length="677" mass="76220">MKRIIIIFVFFVCVSCDSRKNEETGLKADRNNRPESRCLHAKNNALKKNNNFFRDEGIQNVTVMRDEPAVVDSNPAKIPSLMDPSKSVGLLNPIDVDLADRCFTKPRCDPDAPFRTIDGGCNNLNFPVWGQANTANTRIINANYLDGKSQQRKAISGRELPNSRHVRTTLFLDMEKPAPEHNVLVTQFGQMIAHDTELAFPKLSVNGGKLECCNPDGTTPKFLPKGCLPITIPQDDPGSKKRCISIPRSADTSDIGCQIQPVRQLIGVSSFIDCSALYGSDAVTARSLRTLINGKLKTQLGPNGKSYLSNVKKPTQSCNVPTDNSVCYASGDLRVNQHPNMAVNTISLMRLHNILCDEFKRLNPTWNDEKIYQEARRLVIAMYQHVTYNEFLPVILGRDYCRANNLLPLSNGFDDNYDAFLNPTTFTSFTAAAYRGLHSYIQGSMDLVSESRQTTSTFRLSDIFLRPDIAQNKDNYDSLVRGMLTQHAQGQDQFFTKEITEFLFRSPNKTDGSDLITLDLERGRDFGEPPYNKFRQLCGLRAARTFGDFTDQMSKKNVDALASMYEHVDDVDYYAAGILEKQKPGSIFGHTFQCVIGEMFFRWKFGDRFYYEFGKQPGSFSLDQLKEIRKTTLAFIMCVTSDIRLIQRNAFDVPSGRNPLVSCNSITKLNLAPWINS</sequence>
<dbReference type="InterPro" id="IPR019791">
    <property type="entry name" value="Haem_peroxidase_animal"/>
</dbReference>
<keyword evidence="4 7" id="KW-0349">Heme</keyword>
<dbReference type="PANTHER" id="PTHR11475">
    <property type="entry name" value="OXIDASE/PEROXIDASE"/>
    <property type="match status" value="1"/>
</dbReference>
<keyword evidence="10" id="KW-1185">Reference proteome</keyword>
<dbReference type="OrthoDB" id="823504at2759"/>
<dbReference type="InterPro" id="IPR010255">
    <property type="entry name" value="Haem_peroxidase_sf"/>
</dbReference>
<dbReference type="PROSITE" id="PS50292">
    <property type="entry name" value="PEROXIDASE_3"/>
    <property type="match status" value="1"/>
</dbReference>
<dbReference type="PRINTS" id="PR00457">
    <property type="entry name" value="ANPEROXIDASE"/>
</dbReference>
<dbReference type="GeneID" id="100167837"/>
<dbReference type="RefSeq" id="XP_001948315.1">
    <property type="nucleotide sequence ID" value="XM_001948280.3"/>
</dbReference>